<dbReference type="AlphaFoldDB" id="A0A2K1K1Y1"/>
<dbReference type="EnsemblPlants" id="Pp3c9_4130V3.1">
    <property type="protein sequence ID" value="Pp3c9_4130V3.1"/>
    <property type="gene ID" value="Pp3c9_4130"/>
</dbReference>
<name>A0A2K1K1Y1_PHYPA</name>
<proteinExistence type="predicted"/>
<dbReference type="Proteomes" id="UP000006727">
    <property type="component" value="Chromosome 9"/>
</dbReference>
<dbReference type="Gramene" id="Pp3c9_4130V3.1">
    <property type="protein sequence ID" value="Pp3c9_4130V3.1"/>
    <property type="gene ID" value="Pp3c9_4130"/>
</dbReference>
<dbReference type="EMBL" id="ABEU02000009">
    <property type="protein sequence ID" value="PNR47789.1"/>
    <property type="molecule type" value="Genomic_DNA"/>
</dbReference>
<accession>A0A2K1K1Y1</accession>
<sequence length="45" mass="4937">MRIIETLADTSAVSISCGGLRRSAWCESELTSGRKKPEKERQPSA</sequence>
<reference evidence="1 3" key="1">
    <citation type="journal article" date="2008" name="Science">
        <title>The Physcomitrella genome reveals evolutionary insights into the conquest of land by plants.</title>
        <authorList>
            <person name="Rensing S."/>
            <person name="Lang D."/>
            <person name="Zimmer A."/>
            <person name="Terry A."/>
            <person name="Salamov A."/>
            <person name="Shapiro H."/>
            <person name="Nishiyama T."/>
            <person name="Perroud P.-F."/>
            <person name="Lindquist E."/>
            <person name="Kamisugi Y."/>
            <person name="Tanahashi T."/>
            <person name="Sakakibara K."/>
            <person name="Fujita T."/>
            <person name="Oishi K."/>
            <person name="Shin-I T."/>
            <person name="Kuroki Y."/>
            <person name="Toyoda A."/>
            <person name="Suzuki Y."/>
            <person name="Hashimoto A."/>
            <person name="Yamaguchi K."/>
            <person name="Sugano A."/>
            <person name="Kohara Y."/>
            <person name="Fujiyama A."/>
            <person name="Anterola A."/>
            <person name="Aoki S."/>
            <person name="Ashton N."/>
            <person name="Barbazuk W.B."/>
            <person name="Barker E."/>
            <person name="Bennetzen J."/>
            <person name="Bezanilla M."/>
            <person name="Blankenship R."/>
            <person name="Cho S.H."/>
            <person name="Dutcher S."/>
            <person name="Estelle M."/>
            <person name="Fawcett J.A."/>
            <person name="Gundlach H."/>
            <person name="Hanada K."/>
            <person name="Heyl A."/>
            <person name="Hicks K.A."/>
            <person name="Hugh J."/>
            <person name="Lohr M."/>
            <person name="Mayer K."/>
            <person name="Melkozernov A."/>
            <person name="Murata T."/>
            <person name="Nelson D."/>
            <person name="Pils B."/>
            <person name="Prigge M."/>
            <person name="Reiss B."/>
            <person name="Renner T."/>
            <person name="Rombauts S."/>
            <person name="Rushton P."/>
            <person name="Sanderfoot A."/>
            <person name="Schween G."/>
            <person name="Shiu S.-H."/>
            <person name="Stueber K."/>
            <person name="Theodoulou F.L."/>
            <person name="Tu H."/>
            <person name="Van de Peer Y."/>
            <person name="Verrier P.J."/>
            <person name="Waters E."/>
            <person name="Wood A."/>
            <person name="Yang L."/>
            <person name="Cove D."/>
            <person name="Cuming A."/>
            <person name="Hasebe M."/>
            <person name="Lucas S."/>
            <person name="Mishler D.B."/>
            <person name="Reski R."/>
            <person name="Grigoriev I."/>
            <person name="Quatrano R.S."/>
            <person name="Boore J.L."/>
        </authorList>
    </citation>
    <scope>NUCLEOTIDE SEQUENCE [LARGE SCALE GENOMIC DNA]</scope>
    <source>
        <strain evidence="2 3">cv. Gransden 2004</strain>
    </source>
</reference>
<organism evidence="1">
    <name type="scientific">Physcomitrium patens</name>
    <name type="common">Spreading-leaved earth moss</name>
    <name type="synonym">Physcomitrella patens</name>
    <dbReference type="NCBI Taxonomy" id="3218"/>
    <lineage>
        <taxon>Eukaryota</taxon>
        <taxon>Viridiplantae</taxon>
        <taxon>Streptophyta</taxon>
        <taxon>Embryophyta</taxon>
        <taxon>Bryophyta</taxon>
        <taxon>Bryophytina</taxon>
        <taxon>Bryopsida</taxon>
        <taxon>Funariidae</taxon>
        <taxon>Funariales</taxon>
        <taxon>Funariaceae</taxon>
        <taxon>Physcomitrium</taxon>
    </lineage>
</organism>
<evidence type="ECO:0000313" key="2">
    <source>
        <dbReference type="EnsemblPlants" id="Pp3c9_4130V3.1"/>
    </source>
</evidence>
<dbReference type="InParanoid" id="A0A2K1K1Y1"/>
<keyword evidence="3" id="KW-1185">Reference proteome</keyword>
<reference evidence="2" key="3">
    <citation type="submission" date="2020-12" db="UniProtKB">
        <authorList>
            <consortium name="EnsemblPlants"/>
        </authorList>
    </citation>
    <scope>IDENTIFICATION</scope>
</reference>
<protein>
    <submittedName>
        <fullName evidence="1 2">Uncharacterized protein</fullName>
    </submittedName>
</protein>
<evidence type="ECO:0000313" key="1">
    <source>
        <dbReference type="EMBL" id="PNR47789.1"/>
    </source>
</evidence>
<gene>
    <name evidence="1" type="ORF">PHYPA_012262</name>
</gene>
<reference evidence="1 3" key="2">
    <citation type="journal article" date="2018" name="Plant J.">
        <title>The Physcomitrella patens chromosome-scale assembly reveals moss genome structure and evolution.</title>
        <authorList>
            <person name="Lang D."/>
            <person name="Ullrich K.K."/>
            <person name="Murat F."/>
            <person name="Fuchs J."/>
            <person name="Jenkins J."/>
            <person name="Haas F.B."/>
            <person name="Piednoel M."/>
            <person name="Gundlach H."/>
            <person name="Van Bel M."/>
            <person name="Meyberg R."/>
            <person name="Vives C."/>
            <person name="Morata J."/>
            <person name="Symeonidi A."/>
            <person name="Hiss M."/>
            <person name="Muchero W."/>
            <person name="Kamisugi Y."/>
            <person name="Saleh O."/>
            <person name="Blanc G."/>
            <person name="Decker E.L."/>
            <person name="van Gessel N."/>
            <person name="Grimwood J."/>
            <person name="Hayes R.D."/>
            <person name="Graham S.W."/>
            <person name="Gunter L.E."/>
            <person name="McDaniel S.F."/>
            <person name="Hoernstein S.N.W."/>
            <person name="Larsson A."/>
            <person name="Li F.W."/>
            <person name="Perroud P.F."/>
            <person name="Phillips J."/>
            <person name="Ranjan P."/>
            <person name="Rokshar D.S."/>
            <person name="Rothfels C.J."/>
            <person name="Schneider L."/>
            <person name="Shu S."/>
            <person name="Stevenson D.W."/>
            <person name="Thummler F."/>
            <person name="Tillich M."/>
            <person name="Villarreal Aguilar J.C."/>
            <person name="Widiez T."/>
            <person name="Wong G.K."/>
            <person name="Wymore A."/>
            <person name="Zhang Y."/>
            <person name="Zimmer A.D."/>
            <person name="Quatrano R.S."/>
            <person name="Mayer K.F.X."/>
            <person name="Goodstein D."/>
            <person name="Casacuberta J.M."/>
            <person name="Vandepoele K."/>
            <person name="Reski R."/>
            <person name="Cuming A.C."/>
            <person name="Tuskan G.A."/>
            <person name="Maumus F."/>
            <person name="Salse J."/>
            <person name="Schmutz J."/>
            <person name="Rensing S.A."/>
        </authorList>
    </citation>
    <scope>NUCLEOTIDE SEQUENCE [LARGE SCALE GENOMIC DNA]</scope>
    <source>
        <strain evidence="2 3">cv. Gransden 2004</strain>
    </source>
</reference>
<evidence type="ECO:0000313" key="3">
    <source>
        <dbReference type="Proteomes" id="UP000006727"/>
    </source>
</evidence>